<dbReference type="AlphaFoldDB" id="A0ABD2PHB2"/>
<proteinExistence type="predicted"/>
<dbReference type="EMBL" id="JABFTP020000186">
    <property type="protein sequence ID" value="KAL3290169.1"/>
    <property type="molecule type" value="Genomic_DNA"/>
</dbReference>
<reference evidence="1 2" key="1">
    <citation type="journal article" date="2021" name="BMC Biol.">
        <title>Horizontally acquired antibacterial genes associated with adaptive radiation of ladybird beetles.</title>
        <authorList>
            <person name="Li H.S."/>
            <person name="Tang X.F."/>
            <person name="Huang Y.H."/>
            <person name="Xu Z.Y."/>
            <person name="Chen M.L."/>
            <person name="Du X.Y."/>
            <person name="Qiu B.Y."/>
            <person name="Chen P.T."/>
            <person name="Zhang W."/>
            <person name="Slipinski A."/>
            <person name="Escalona H.E."/>
            <person name="Waterhouse R.M."/>
            <person name="Zwick A."/>
            <person name="Pang H."/>
        </authorList>
    </citation>
    <scope>NUCLEOTIDE SEQUENCE [LARGE SCALE GENOMIC DNA]</scope>
    <source>
        <strain evidence="1">SYSU2018</strain>
    </source>
</reference>
<protein>
    <submittedName>
        <fullName evidence="1">Uncharacterized protein</fullName>
    </submittedName>
</protein>
<evidence type="ECO:0000313" key="1">
    <source>
        <dbReference type="EMBL" id="KAL3290169.1"/>
    </source>
</evidence>
<comment type="caution">
    <text evidence="1">The sequence shown here is derived from an EMBL/GenBank/DDBJ whole genome shotgun (WGS) entry which is preliminary data.</text>
</comment>
<name>A0ABD2PHB2_9CUCU</name>
<organism evidence="1 2">
    <name type="scientific">Cryptolaemus montrouzieri</name>
    <dbReference type="NCBI Taxonomy" id="559131"/>
    <lineage>
        <taxon>Eukaryota</taxon>
        <taxon>Metazoa</taxon>
        <taxon>Ecdysozoa</taxon>
        <taxon>Arthropoda</taxon>
        <taxon>Hexapoda</taxon>
        <taxon>Insecta</taxon>
        <taxon>Pterygota</taxon>
        <taxon>Neoptera</taxon>
        <taxon>Endopterygota</taxon>
        <taxon>Coleoptera</taxon>
        <taxon>Polyphaga</taxon>
        <taxon>Cucujiformia</taxon>
        <taxon>Coccinelloidea</taxon>
        <taxon>Coccinellidae</taxon>
        <taxon>Scymninae</taxon>
        <taxon>Scymnini</taxon>
        <taxon>Cryptolaemus</taxon>
    </lineage>
</organism>
<evidence type="ECO:0000313" key="2">
    <source>
        <dbReference type="Proteomes" id="UP001516400"/>
    </source>
</evidence>
<accession>A0ABD2PHB2</accession>
<keyword evidence="2" id="KW-1185">Reference proteome</keyword>
<dbReference type="Proteomes" id="UP001516400">
    <property type="component" value="Unassembled WGS sequence"/>
</dbReference>
<gene>
    <name evidence="1" type="ORF">HHI36_023530</name>
</gene>
<sequence>MDLINYKFICTLQIWDRILESVDRVNVPLQSKTIDKASELIKGSTSQISNIRKTVDIALKKARRICKQCDIEDKFPEMRRKLVKRHDSNINATEFWAEIETLKSKVEATTLFDECYCQSSMGLLKAILELDLKIVSQCNSHYKDVFNDASDCSFLREIIQ</sequence>